<name>K1R2Q4_MAGGI</name>
<dbReference type="HOGENOM" id="CLU_1751467_0_0_1"/>
<evidence type="ECO:0000256" key="1">
    <source>
        <dbReference type="SAM" id="MobiDB-lite"/>
    </source>
</evidence>
<protein>
    <submittedName>
        <fullName evidence="2">Uncharacterized protein</fullName>
    </submittedName>
</protein>
<dbReference type="EMBL" id="JH817161">
    <property type="protein sequence ID" value="EKC35430.1"/>
    <property type="molecule type" value="Genomic_DNA"/>
</dbReference>
<dbReference type="InParanoid" id="K1R2Q4"/>
<proteinExistence type="predicted"/>
<dbReference type="AlphaFoldDB" id="K1R2Q4"/>
<reference evidence="2" key="1">
    <citation type="journal article" date="2012" name="Nature">
        <title>The oyster genome reveals stress adaptation and complexity of shell formation.</title>
        <authorList>
            <person name="Zhang G."/>
            <person name="Fang X."/>
            <person name="Guo X."/>
            <person name="Li L."/>
            <person name="Luo R."/>
            <person name="Xu F."/>
            <person name="Yang P."/>
            <person name="Zhang L."/>
            <person name="Wang X."/>
            <person name="Qi H."/>
            <person name="Xiong Z."/>
            <person name="Que H."/>
            <person name="Xie Y."/>
            <person name="Holland P.W."/>
            <person name="Paps J."/>
            <person name="Zhu Y."/>
            <person name="Wu F."/>
            <person name="Chen Y."/>
            <person name="Wang J."/>
            <person name="Peng C."/>
            <person name="Meng J."/>
            <person name="Yang L."/>
            <person name="Liu J."/>
            <person name="Wen B."/>
            <person name="Zhang N."/>
            <person name="Huang Z."/>
            <person name="Zhu Q."/>
            <person name="Feng Y."/>
            <person name="Mount A."/>
            <person name="Hedgecock D."/>
            <person name="Xu Z."/>
            <person name="Liu Y."/>
            <person name="Domazet-Loso T."/>
            <person name="Du Y."/>
            <person name="Sun X."/>
            <person name="Zhang S."/>
            <person name="Liu B."/>
            <person name="Cheng P."/>
            <person name="Jiang X."/>
            <person name="Li J."/>
            <person name="Fan D."/>
            <person name="Wang W."/>
            <person name="Fu W."/>
            <person name="Wang T."/>
            <person name="Wang B."/>
            <person name="Zhang J."/>
            <person name="Peng Z."/>
            <person name="Li Y."/>
            <person name="Li N."/>
            <person name="Wang J."/>
            <person name="Chen M."/>
            <person name="He Y."/>
            <person name="Tan F."/>
            <person name="Song X."/>
            <person name="Zheng Q."/>
            <person name="Huang R."/>
            <person name="Yang H."/>
            <person name="Du X."/>
            <person name="Chen L."/>
            <person name="Yang M."/>
            <person name="Gaffney P.M."/>
            <person name="Wang S."/>
            <person name="Luo L."/>
            <person name="She Z."/>
            <person name="Ming Y."/>
            <person name="Huang W."/>
            <person name="Zhang S."/>
            <person name="Huang B."/>
            <person name="Zhang Y."/>
            <person name="Qu T."/>
            <person name="Ni P."/>
            <person name="Miao G."/>
            <person name="Wang J."/>
            <person name="Wang Q."/>
            <person name="Steinberg C.E."/>
            <person name="Wang H."/>
            <person name="Li N."/>
            <person name="Qian L."/>
            <person name="Zhang G."/>
            <person name="Li Y."/>
            <person name="Yang H."/>
            <person name="Liu X."/>
            <person name="Wang J."/>
            <person name="Yin Y."/>
            <person name="Wang J."/>
        </authorList>
    </citation>
    <scope>NUCLEOTIDE SEQUENCE [LARGE SCALE GENOMIC DNA]</scope>
    <source>
        <strain evidence="2">05x7-T-G4-1.051#20</strain>
    </source>
</reference>
<accession>K1R2Q4</accession>
<feature type="region of interest" description="Disordered" evidence="1">
    <location>
        <begin position="1"/>
        <end position="106"/>
    </location>
</feature>
<sequence>MEEVLQVSESQAVQEPTSKNGSTEKSEKESNLELKTLQESSSQENGCHLNSKKSPGCDTSEIKMEVTKPTADSAAVEMQGKSKPHQNGPTEKEKPPVSCSHSESPLKSEMQVQQVILELYRVMVIHPTICIRQIRNKLKFHIQTMVIEQ</sequence>
<gene>
    <name evidence="2" type="ORF">CGI_10022560</name>
</gene>
<feature type="compositionally biased region" description="Polar residues" evidence="1">
    <location>
        <begin position="7"/>
        <end position="21"/>
    </location>
</feature>
<feature type="compositionally biased region" description="Basic and acidic residues" evidence="1">
    <location>
        <begin position="22"/>
        <end position="32"/>
    </location>
</feature>
<evidence type="ECO:0000313" key="2">
    <source>
        <dbReference type="EMBL" id="EKC35430.1"/>
    </source>
</evidence>
<organism evidence="2">
    <name type="scientific">Magallana gigas</name>
    <name type="common">Pacific oyster</name>
    <name type="synonym">Crassostrea gigas</name>
    <dbReference type="NCBI Taxonomy" id="29159"/>
    <lineage>
        <taxon>Eukaryota</taxon>
        <taxon>Metazoa</taxon>
        <taxon>Spiralia</taxon>
        <taxon>Lophotrochozoa</taxon>
        <taxon>Mollusca</taxon>
        <taxon>Bivalvia</taxon>
        <taxon>Autobranchia</taxon>
        <taxon>Pteriomorphia</taxon>
        <taxon>Ostreida</taxon>
        <taxon>Ostreoidea</taxon>
        <taxon>Ostreidae</taxon>
        <taxon>Magallana</taxon>
    </lineage>
</organism>